<dbReference type="PANTHER" id="PTHR11106:SF27">
    <property type="entry name" value="MACRO DOMAIN-CONTAINING PROTEIN"/>
    <property type="match status" value="1"/>
</dbReference>
<evidence type="ECO:0000313" key="3">
    <source>
        <dbReference type="Proteomes" id="UP000028006"/>
    </source>
</evidence>
<dbReference type="EMBL" id="JOKG01000003">
    <property type="protein sequence ID" value="KEQ13746.1"/>
    <property type="molecule type" value="Genomic_DNA"/>
</dbReference>
<dbReference type="Proteomes" id="UP000028006">
    <property type="component" value="Unassembled WGS sequence"/>
</dbReference>
<proteinExistence type="predicted"/>
<feature type="domain" description="Macro" evidence="1">
    <location>
        <begin position="1"/>
        <end position="173"/>
    </location>
</feature>
<dbReference type="Pfam" id="PF01661">
    <property type="entry name" value="Macro"/>
    <property type="match status" value="1"/>
</dbReference>
<dbReference type="SMART" id="SM00506">
    <property type="entry name" value="A1pp"/>
    <property type="match status" value="1"/>
</dbReference>
<dbReference type="InterPro" id="IPR043472">
    <property type="entry name" value="Macro_dom-like"/>
</dbReference>
<dbReference type="PANTHER" id="PTHR11106">
    <property type="entry name" value="GANGLIOSIDE INDUCED DIFFERENTIATION ASSOCIATED PROTEIN 2-RELATED"/>
    <property type="match status" value="1"/>
</dbReference>
<comment type="caution">
    <text evidence="2">The sequence shown here is derived from an EMBL/GenBank/DDBJ whole genome shotgun (WGS) entry which is preliminary data.</text>
</comment>
<gene>
    <name evidence="2" type="ORF">GZ77_15750</name>
</gene>
<reference evidence="2 3" key="1">
    <citation type="submission" date="2014-06" db="EMBL/GenBank/DDBJ databases">
        <title>Whole Genome Sequences of Three Symbiotic Endozoicomonas Bacteria.</title>
        <authorList>
            <person name="Neave M.J."/>
            <person name="Apprill A."/>
            <person name="Voolstra C.R."/>
        </authorList>
    </citation>
    <scope>NUCLEOTIDE SEQUENCE [LARGE SCALE GENOMIC DNA]</scope>
    <source>
        <strain evidence="2 3">LMG 24815</strain>
    </source>
</reference>
<dbReference type="NCBIfam" id="NF001664">
    <property type="entry name" value="PRK00431.1-6"/>
    <property type="match status" value="1"/>
</dbReference>
<dbReference type="InterPro" id="IPR002589">
    <property type="entry name" value="Macro_dom"/>
</dbReference>
<dbReference type="GO" id="GO:0061463">
    <property type="term" value="F:O-acetyl-ADP-ribose deacetylase activity"/>
    <property type="evidence" value="ECO:0007669"/>
    <property type="project" value="TreeGrafter"/>
</dbReference>
<dbReference type="Gene3D" id="3.40.220.10">
    <property type="entry name" value="Leucine Aminopeptidase, subunit E, domain 1"/>
    <property type="match status" value="1"/>
</dbReference>
<evidence type="ECO:0000259" key="1">
    <source>
        <dbReference type="PROSITE" id="PS51154"/>
    </source>
</evidence>
<organism evidence="2 3">
    <name type="scientific">Endozoicomonas montiporae</name>
    <dbReference type="NCBI Taxonomy" id="1027273"/>
    <lineage>
        <taxon>Bacteria</taxon>
        <taxon>Pseudomonadati</taxon>
        <taxon>Pseudomonadota</taxon>
        <taxon>Gammaproteobacteria</taxon>
        <taxon>Oceanospirillales</taxon>
        <taxon>Endozoicomonadaceae</taxon>
        <taxon>Endozoicomonas</taxon>
    </lineage>
</organism>
<dbReference type="AlphaFoldDB" id="A0A081N5M3"/>
<dbReference type="CDD" id="cd02908">
    <property type="entry name" value="Macro_OAADPr_deacetylase"/>
    <property type="match status" value="1"/>
</dbReference>
<accession>A0A081N5M3</accession>
<dbReference type="SUPFAM" id="SSF52949">
    <property type="entry name" value="Macro domain-like"/>
    <property type="match status" value="1"/>
</dbReference>
<keyword evidence="3" id="KW-1185">Reference proteome</keyword>
<dbReference type="PROSITE" id="PS51154">
    <property type="entry name" value="MACRO"/>
    <property type="match status" value="1"/>
</dbReference>
<dbReference type="RefSeq" id="WP_034876889.1">
    <property type="nucleotide sequence ID" value="NZ_JOKG01000003.1"/>
</dbReference>
<sequence length="175" mass="18958">MIKSRIQIVEGDITQMSVDGIVNAANSRLAGGGGVDGAIHQAAGVEQLQQACRQYDGCPTGQVRSTPAFNLPAQRVLHTVGPVWQGGQAGEAELLRSCYQSTLELAVQEQLKSLAFPAISCGVYGYPHEEAARIAITTVAEWLKTSPSPDKIIFVLFSQPMVDIYRRIFREVAEK</sequence>
<evidence type="ECO:0000313" key="2">
    <source>
        <dbReference type="EMBL" id="KEQ13746.1"/>
    </source>
</evidence>
<dbReference type="eggNOG" id="COG2110">
    <property type="taxonomic scope" value="Bacteria"/>
</dbReference>
<protein>
    <recommendedName>
        <fullName evidence="1">Macro domain-containing protein</fullName>
    </recommendedName>
</protein>
<name>A0A081N5M3_9GAMM</name>